<comment type="caution">
    <text evidence="2">The sequence shown here is derived from an EMBL/GenBank/DDBJ whole genome shotgun (WGS) entry which is preliminary data.</text>
</comment>
<evidence type="ECO:0000313" key="3">
    <source>
        <dbReference type="Proteomes" id="UP000003856"/>
    </source>
</evidence>
<keyword evidence="3" id="KW-1185">Reference proteome</keyword>
<name>C5T4Q7_ACIDE</name>
<dbReference type="PATRIC" id="fig|573060.9.peg.3252"/>
<dbReference type="AlphaFoldDB" id="C5T4Q7"/>
<organism evidence="2 3">
    <name type="scientific">Acidovorax delafieldii 2AN</name>
    <dbReference type="NCBI Taxonomy" id="573060"/>
    <lineage>
        <taxon>Bacteria</taxon>
        <taxon>Pseudomonadati</taxon>
        <taxon>Pseudomonadota</taxon>
        <taxon>Betaproteobacteria</taxon>
        <taxon>Burkholderiales</taxon>
        <taxon>Comamonadaceae</taxon>
        <taxon>Acidovorax</taxon>
    </lineage>
</organism>
<accession>C5T4Q7</accession>
<sequence length="137" mass="14619">MKYSTQQPQLLIVLTLALTGSAIAQVDCPAGPLRCIILPTSQPAPQPGTAPIPKPKPAPGATWLPAGPGRIEADRALTSKSTSSLIKELQLPRLTPNDLPAVQTILGDQVKTLEPNKYYYAPSNNRGVVFQGLELKK</sequence>
<feature type="signal peptide" evidence="1">
    <location>
        <begin position="1"/>
        <end position="24"/>
    </location>
</feature>
<evidence type="ECO:0000256" key="1">
    <source>
        <dbReference type="SAM" id="SignalP"/>
    </source>
</evidence>
<dbReference type="RefSeq" id="WP_005795831.1">
    <property type="nucleotide sequence ID" value="NZ_ACQT01000051.1"/>
</dbReference>
<proteinExistence type="predicted"/>
<reference evidence="2 3" key="1">
    <citation type="submission" date="2009-05" db="EMBL/GenBank/DDBJ databases">
        <title>The draft genome of Acidovorax delafieldii 2AN.</title>
        <authorList>
            <consortium name="US DOE Joint Genome Institute (JGI-PGF)"/>
            <person name="Lucas S."/>
            <person name="Copeland A."/>
            <person name="Lapidus A."/>
            <person name="Glavina del Rio T."/>
            <person name="Tice H."/>
            <person name="Bruce D."/>
            <person name="Goodwin L."/>
            <person name="Pitluck S."/>
            <person name="Larimer F."/>
            <person name="Land M.L."/>
            <person name="Hauser L."/>
            <person name="Shelobolina E.S."/>
            <person name="Picardal F."/>
            <person name="Roden E."/>
            <person name="Emerson D."/>
        </authorList>
    </citation>
    <scope>NUCLEOTIDE SEQUENCE [LARGE SCALE GENOMIC DNA]</scope>
    <source>
        <strain evidence="2 3">2AN</strain>
    </source>
</reference>
<evidence type="ECO:0000313" key="2">
    <source>
        <dbReference type="EMBL" id="EER60550.1"/>
    </source>
</evidence>
<keyword evidence="1" id="KW-0732">Signal</keyword>
<gene>
    <name evidence="2" type="ORF">AcdelDRAFT_1887</name>
</gene>
<dbReference type="Proteomes" id="UP000003856">
    <property type="component" value="Unassembled WGS sequence"/>
</dbReference>
<protein>
    <submittedName>
        <fullName evidence="2">Uncharacterized protein</fullName>
    </submittedName>
</protein>
<dbReference type="EMBL" id="ACQT01000051">
    <property type="protein sequence ID" value="EER60550.1"/>
    <property type="molecule type" value="Genomic_DNA"/>
</dbReference>
<feature type="chain" id="PRO_5002957560" evidence="1">
    <location>
        <begin position="25"/>
        <end position="137"/>
    </location>
</feature>